<dbReference type="Pfam" id="PF17863">
    <property type="entry name" value="AAA_lid_2"/>
    <property type="match status" value="1"/>
</dbReference>
<dbReference type="Gene3D" id="3.40.50.300">
    <property type="entry name" value="P-loop containing nucleotide triphosphate hydrolases"/>
    <property type="match status" value="1"/>
</dbReference>
<gene>
    <name evidence="3" type="ORF">WKV44_08650</name>
</gene>
<dbReference type="SUPFAM" id="SSF52540">
    <property type="entry name" value="P-loop containing nucleoside triphosphate hydrolases"/>
    <property type="match status" value="1"/>
</dbReference>
<sequence>MSDFVFPFSAIVDQEDARTALILGLIDNRIGGVLLTGQKGTAKTSLVRAVSSVMHDIPLIELPLNATEDRLTGSINIERALSGGEIVYEPGLIANAKDGVLYVDEVNLLESHLVDILLDVSATGVLRVEREGVSHSQENRFLLVGSMNPEEGELRPQFLDRFGLCVPVFSVQNEWKRREIIKRRLAFESDKESFFNQYKQEDYILRQQILSARQRLNSVILSDDLLDEAVRLADAASVSGHRAEIIMVMAARALAAFLEHNVASVSLLHIVAPWVLFHRIEGGLFDSPDKVLRRISSVISGDSDSEAKEKKHTELVEMSDDMMVPGAAAAGSIVFDFLKKKILNKSKK</sequence>
<accession>A0ABU9UD58</accession>
<dbReference type="PANTHER" id="PTHR35023">
    <property type="entry name" value="CHELATASE-RELATED"/>
    <property type="match status" value="1"/>
</dbReference>
<dbReference type="InterPro" id="IPR027417">
    <property type="entry name" value="P-loop_NTPase"/>
</dbReference>
<name>A0ABU9UD58_9SPIR</name>
<comment type="caution">
    <text evidence="3">The sequence shown here is derived from an EMBL/GenBank/DDBJ whole genome shotgun (WGS) entry which is preliminary data.</text>
</comment>
<feature type="domain" description="ChlI/MoxR AAA lid" evidence="2">
    <location>
        <begin position="230"/>
        <end position="281"/>
    </location>
</feature>
<dbReference type="InterPro" id="IPR041628">
    <property type="entry name" value="ChlI/MoxR_AAA_lid"/>
</dbReference>
<evidence type="ECO:0000259" key="2">
    <source>
        <dbReference type="Pfam" id="PF17863"/>
    </source>
</evidence>
<reference evidence="3 4" key="1">
    <citation type="submission" date="2024-03" db="EMBL/GenBank/DDBJ databases">
        <title>Ignisphaera cupida sp. nov., a hyperthermophilic hydrolytic archaeon from a hot spring of Kamchatka, and proposal of Ignisphaeraceae fam. nov.</title>
        <authorList>
            <person name="Podosokorskaya O.A."/>
            <person name="Elcheninov A.G."/>
            <person name="Maltseva A.I."/>
            <person name="Zayulina K.S."/>
            <person name="Novikov A."/>
            <person name="Merkel A.Y."/>
        </authorList>
    </citation>
    <scope>NUCLEOTIDE SEQUENCE [LARGE SCALE GENOMIC DNA]</scope>
    <source>
        <strain evidence="3 4">38H-sp</strain>
    </source>
</reference>
<dbReference type="Gene3D" id="1.10.8.80">
    <property type="entry name" value="Magnesium chelatase subunit I, C-Terminal domain"/>
    <property type="match status" value="1"/>
</dbReference>
<evidence type="ECO:0000313" key="4">
    <source>
        <dbReference type="Proteomes" id="UP001466331"/>
    </source>
</evidence>
<keyword evidence="4" id="KW-1185">Reference proteome</keyword>
<organism evidence="3 4">
    <name type="scientific">Rarispira pelagica</name>
    <dbReference type="NCBI Taxonomy" id="3141764"/>
    <lineage>
        <taxon>Bacteria</taxon>
        <taxon>Pseudomonadati</taxon>
        <taxon>Spirochaetota</taxon>
        <taxon>Spirochaetia</taxon>
        <taxon>Winmispirales</taxon>
        <taxon>Winmispiraceae</taxon>
        <taxon>Rarispira</taxon>
    </lineage>
</organism>
<feature type="domain" description="ATPase dynein-related AAA" evidence="1">
    <location>
        <begin position="32"/>
        <end position="162"/>
    </location>
</feature>
<proteinExistence type="predicted"/>
<dbReference type="InterPro" id="IPR052989">
    <property type="entry name" value="Mg-chelatase_DI-like"/>
</dbReference>
<dbReference type="CDD" id="cd00009">
    <property type="entry name" value="AAA"/>
    <property type="match status" value="1"/>
</dbReference>
<dbReference type="PANTHER" id="PTHR35023:SF1">
    <property type="entry name" value="MG-PROTOPORPHYRIN IX CHELATASE"/>
    <property type="match status" value="1"/>
</dbReference>
<dbReference type="EMBL" id="JBCHKQ010000004">
    <property type="protein sequence ID" value="MEM5948611.1"/>
    <property type="molecule type" value="Genomic_DNA"/>
</dbReference>
<protein>
    <submittedName>
        <fullName evidence="3">AAA family ATPase</fullName>
    </submittedName>
</protein>
<dbReference type="RefSeq" id="WP_420070062.1">
    <property type="nucleotide sequence ID" value="NZ_JBCHKQ010000004.1"/>
</dbReference>
<dbReference type="InterPro" id="IPR011704">
    <property type="entry name" value="ATPase_dyneun-rel_AAA"/>
</dbReference>
<evidence type="ECO:0000259" key="1">
    <source>
        <dbReference type="Pfam" id="PF07728"/>
    </source>
</evidence>
<evidence type="ECO:0000313" key="3">
    <source>
        <dbReference type="EMBL" id="MEM5948611.1"/>
    </source>
</evidence>
<dbReference type="Proteomes" id="UP001466331">
    <property type="component" value="Unassembled WGS sequence"/>
</dbReference>
<dbReference type="Pfam" id="PF07728">
    <property type="entry name" value="AAA_5"/>
    <property type="match status" value="1"/>
</dbReference>